<dbReference type="RefSeq" id="WP_027674361.1">
    <property type="nucleotide sequence ID" value="NZ_CP039691.1"/>
</dbReference>
<dbReference type="KEGG" id="alf:CFBP5473_05425"/>
<reference evidence="2 4" key="1">
    <citation type="submission" date="2019-04" db="EMBL/GenBank/DDBJ databases">
        <title>Complete genome sequence of Agrobacterium larrymoorei CFBP5473.</title>
        <authorList>
            <person name="Haryono M."/>
            <person name="Chou L."/>
            <person name="Lin Y.-C."/>
            <person name="Lai E.-M."/>
            <person name="Kuo C.-H."/>
        </authorList>
    </citation>
    <scope>NUCLEOTIDE SEQUENCE [LARGE SCALE GENOMIC DNA]</scope>
    <source>
        <strain evidence="2 4">CFBP5473</strain>
    </source>
</reference>
<feature type="transmembrane region" description="Helical" evidence="1">
    <location>
        <begin position="156"/>
        <end position="179"/>
    </location>
</feature>
<accession>A0A4D7DZR6</accession>
<dbReference type="Proteomes" id="UP000298545">
    <property type="component" value="Chromosome circular"/>
</dbReference>
<keyword evidence="1" id="KW-0472">Membrane</keyword>
<evidence type="ECO:0000256" key="1">
    <source>
        <dbReference type="SAM" id="Phobius"/>
    </source>
</evidence>
<keyword evidence="5" id="KW-1185">Reference proteome</keyword>
<sequence length="211" mass="22803">MSAQVWLVFCAACAVLFALPSPIAFKVASYSAVRGKRTMIASVTGATLGTVTTLTAASLIAIAADLIPDSFLDVIQWAGIGWLMLFSLWTIATPAAREANADNDNLRAKTYGAIFADCFLLAALRLRYFGFFVAFLLQFLNGTRDVVEMLAQMQAIVLAIALICLTLQASFARFTIALVRRSSLTKKVRNPRGTHFIAGRAVTAGYRRIAA</sequence>
<reference evidence="3 5" key="2">
    <citation type="submission" date="2021-03" db="EMBL/GenBank/DDBJ databases">
        <title>Rapid diversification of plasmids in a genus of pathogenic and nitrogen fixing bacteria.</title>
        <authorList>
            <person name="Weisberg A.J."/>
            <person name="Miller M."/>
            <person name="Ream W."/>
            <person name="Grunwald N.J."/>
            <person name="Chang J.H."/>
        </authorList>
    </citation>
    <scope>NUCLEOTIDE SEQUENCE [LARGE SCALE GENOMIC DNA]</scope>
    <source>
        <strain evidence="3 5">AF3.44</strain>
    </source>
</reference>
<dbReference type="Proteomes" id="UP000826513">
    <property type="component" value="Chromosome 1"/>
</dbReference>
<dbReference type="EMBL" id="CP072167">
    <property type="protein sequence ID" value="QYA07154.1"/>
    <property type="molecule type" value="Genomic_DNA"/>
</dbReference>
<evidence type="ECO:0000313" key="2">
    <source>
        <dbReference type="EMBL" id="QCI97410.1"/>
    </source>
</evidence>
<organism evidence="2 4">
    <name type="scientific">Agrobacterium larrymoorei</name>
    <dbReference type="NCBI Taxonomy" id="160699"/>
    <lineage>
        <taxon>Bacteria</taxon>
        <taxon>Pseudomonadati</taxon>
        <taxon>Pseudomonadota</taxon>
        <taxon>Alphaproteobacteria</taxon>
        <taxon>Hyphomicrobiales</taxon>
        <taxon>Rhizobiaceae</taxon>
        <taxon>Rhizobium/Agrobacterium group</taxon>
        <taxon>Agrobacterium</taxon>
    </lineage>
</organism>
<feature type="transmembrane region" description="Helical" evidence="1">
    <location>
        <begin position="40"/>
        <end position="62"/>
    </location>
</feature>
<evidence type="ECO:0000313" key="5">
    <source>
        <dbReference type="Proteomes" id="UP000826513"/>
    </source>
</evidence>
<gene>
    <name evidence="2" type="ORF">CFBP5473_05425</name>
    <name evidence="3" type="ORF">J5285_14260</name>
</gene>
<feature type="transmembrane region" description="Helical" evidence="1">
    <location>
        <begin position="6"/>
        <end position="28"/>
    </location>
</feature>
<feature type="transmembrane region" description="Helical" evidence="1">
    <location>
        <begin position="113"/>
        <end position="136"/>
    </location>
</feature>
<dbReference type="AlphaFoldDB" id="A0A4D7DZR6"/>
<evidence type="ECO:0000313" key="4">
    <source>
        <dbReference type="Proteomes" id="UP000298545"/>
    </source>
</evidence>
<dbReference type="STRING" id="1367849.GCA_000518585_01534"/>
<feature type="transmembrane region" description="Helical" evidence="1">
    <location>
        <begin position="74"/>
        <end position="92"/>
    </location>
</feature>
<keyword evidence="1" id="KW-0812">Transmembrane</keyword>
<protein>
    <submittedName>
        <fullName evidence="2">LysE family translocator</fullName>
    </submittedName>
</protein>
<dbReference type="EMBL" id="CP039691">
    <property type="protein sequence ID" value="QCI97410.1"/>
    <property type="molecule type" value="Genomic_DNA"/>
</dbReference>
<proteinExistence type="predicted"/>
<keyword evidence="1" id="KW-1133">Transmembrane helix</keyword>
<evidence type="ECO:0000313" key="3">
    <source>
        <dbReference type="EMBL" id="QYA07154.1"/>
    </source>
</evidence>
<name>A0A4D7DZR6_9HYPH</name>
<dbReference type="OrthoDB" id="9804822at2"/>